<accession>A0A4R2KVQ9</accession>
<keyword evidence="5" id="KW-1185">Reference proteome</keyword>
<gene>
    <name evidence="4" type="ORF">EV688_101409</name>
</gene>
<dbReference type="RefSeq" id="WP_240624309.1">
    <property type="nucleotide sequence ID" value="NZ_QQSW01000006.1"/>
</dbReference>
<proteinExistence type="predicted"/>
<evidence type="ECO:0000313" key="5">
    <source>
        <dbReference type="Proteomes" id="UP000294980"/>
    </source>
</evidence>
<dbReference type="Pfam" id="PF00571">
    <property type="entry name" value="CBS"/>
    <property type="match status" value="2"/>
</dbReference>
<dbReference type="InterPro" id="IPR046342">
    <property type="entry name" value="CBS_dom_sf"/>
</dbReference>
<evidence type="ECO:0000256" key="1">
    <source>
        <dbReference type="ARBA" id="ARBA00023122"/>
    </source>
</evidence>
<dbReference type="PANTHER" id="PTHR43080:SF2">
    <property type="entry name" value="CBS DOMAIN-CONTAINING PROTEIN"/>
    <property type="match status" value="1"/>
</dbReference>
<evidence type="ECO:0000256" key="2">
    <source>
        <dbReference type="PROSITE-ProRule" id="PRU00703"/>
    </source>
</evidence>
<dbReference type="SMART" id="SM00116">
    <property type="entry name" value="CBS"/>
    <property type="match status" value="2"/>
</dbReference>
<organism evidence="4 5">
    <name type="scientific">Chromatocurvus halotolerans</name>
    <dbReference type="NCBI Taxonomy" id="1132028"/>
    <lineage>
        <taxon>Bacteria</taxon>
        <taxon>Pseudomonadati</taxon>
        <taxon>Pseudomonadota</taxon>
        <taxon>Gammaproteobacteria</taxon>
        <taxon>Cellvibrionales</taxon>
        <taxon>Halieaceae</taxon>
        <taxon>Chromatocurvus</taxon>
    </lineage>
</organism>
<feature type="domain" description="CBS" evidence="3">
    <location>
        <begin position="11"/>
        <end position="72"/>
    </location>
</feature>
<sequence length="143" mass="16032">MTQPTRIADCMRKKPLTIRRDVNLVEAIEMLVDHRLTGVTVVDDTGRPVGVLSELDCIQAVLTTIYNDGDPELSLVHEAMTADINSCGPEDNIVEVAQDMLRTRQRRRPVIEGGRLVGQVSSSNILWALMEHSRRKVSRQRVS</sequence>
<dbReference type="Gene3D" id="3.10.580.10">
    <property type="entry name" value="CBS-domain"/>
    <property type="match status" value="1"/>
</dbReference>
<comment type="caution">
    <text evidence="4">The sequence shown here is derived from an EMBL/GenBank/DDBJ whole genome shotgun (WGS) entry which is preliminary data.</text>
</comment>
<feature type="domain" description="CBS" evidence="3">
    <location>
        <begin position="80"/>
        <end position="137"/>
    </location>
</feature>
<dbReference type="PROSITE" id="PS51371">
    <property type="entry name" value="CBS"/>
    <property type="match status" value="2"/>
</dbReference>
<reference evidence="4 5" key="1">
    <citation type="submission" date="2019-03" db="EMBL/GenBank/DDBJ databases">
        <title>Genomic Encyclopedia of Type Strains, Phase IV (KMG-IV): sequencing the most valuable type-strain genomes for metagenomic binning, comparative biology and taxonomic classification.</title>
        <authorList>
            <person name="Goeker M."/>
        </authorList>
    </citation>
    <scope>NUCLEOTIDE SEQUENCE [LARGE SCALE GENOMIC DNA]</scope>
    <source>
        <strain evidence="4 5">DSM 23344</strain>
    </source>
</reference>
<dbReference type="EMBL" id="SLWX01000001">
    <property type="protein sequence ID" value="TCO78591.1"/>
    <property type="molecule type" value="Genomic_DNA"/>
</dbReference>
<dbReference type="Proteomes" id="UP000294980">
    <property type="component" value="Unassembled WGS sequence"/>
</dbReference>
<dbReference type="SUPFAM" id="SSF54631">
    <property type="entry name" value="CBS-domain pair"/>
    <property type="match status" value="1"/>
</dbReference>
<dbReference type="InterPro" id="IPR000644">
    <property type="entry name" value="CBS_dom"/>
</dbReference>
<evidence type="ECO:0000313" key="4">
    <source>
        <dbReference type="EMBL" id="TCO78591.1"/>
    </source>
</evidence>
<dbReference type="AlphaFoldDB" id="A0A4R2KVQ9"/>
<dbReference type="PANTHER" id="PTHR43080">
    <property type="entry name" value="CBS DOMAIN-CONTAINING PROTEIN CBSX3, MITOCHONDRIAL"/>
    <property type="match status" value="1"/>
</dbReference>
<name>A0A4R2KVQ9_9GAMM</name>
<protein>
    <submittedName>
        <fullName evidence="4">CBS domain protein</fullName>
    </submittedName>
</protein>
<evidence type="ECO:0000259" key="3">
    <source>
        <dbReference type="PROSITE" id="PS51371"/>
    </source>
</evidence>
<dbReference type="InterPro" id="IPR051257">
    <property type="entry name" value="Diverse_CBS-Domain"/>
</dbReference>
<keyword evidence="1 2" id="KW-0129">CBS domain</keyword>